<dbReference type="AlphaFoldDB" id="A0A023G2N8"/>
<accession>A0A023G2N8</accession>
<organism evidence="1">
    <name type="scientific">Amblyomma triste</name>
    <name type="common">Neotropical tick</name>
    <dbReference type="NCBI Taxonomy" id="251400"/>
    <lineage>
        <taxon>Eukaryota</taxon>
        <taxon>Metazoa</taxon>
        <taxon>Ecdysozoa</taxon>
        <taxon>Arthropoda</taxon>
        <taxon>Chelicerata</taxon>
        <taxon>Arachnida</taxon>
        <taxon>Acari</taxon>
        <taxon>Parasitiformes</taxon>
        <taxon>Ixodida</taxon>
        <taxon>Ixodoidea</taxon>
        <taxon>Ixodidae</taxon>
        <taxon>Amblyomminae</taxon>
        <taxon>Amblyomma</taxon>
    </lineage>
</organism>
<dbReference type="EMBL" id="GBBM01007491">
    <property type="protein sequence ID" value="JAC27927.1"/>
    <property type="molecule type" value="mRNA"/>
</dbReference>
<protein>
    <submittedName>
        <fullName evidence="1">Putative secreted protein</fullName>
    </submittedName>
</protein>
<evidence type="ECO:0000313" key="1">
    <source>
        <dbReference type="EMBL" id="JAC27927.1"/>
    </source>
</evidence>
<proteinExistence type="evidence at transcript level"/>
<sequence length="150" mass="16615">MSLSVLIGMSPTCSARRMSGFWRNILYALLPAGSVLVRVVRCVAFSVSPYSVHFVGSKFLVYCFRYGGFSEDAQSFVRCPVSFSHRRFIAIRVRSVDLGEDGVLVARSVQATSRMTSSLRSSRASSVAFIRVACVHPHSMVQASQKTLRR</sequence>
<name>A0A023G2N8_AMBTT</name>
<reference evidence="1" key="1">
    <citation type="submission" date="2014-03" db="EMBL/GenBank/DDBJ databases">
        <title>The sialotranscriptome of Amblyomma triste, Amblyomma parvum and Amblyomma cajennense ticks, uncovered by 454-based RNA-seq.</title>
        <authorList>
            <person name="Garcia G.R."/>
            <person name="Gardinassi L.G."/>
            <person name="Ribeiro J.M."/>
            <person name="Anatriello E."/>
            <person name="Ferreira B.R."/>
            <person name="Moreira H.N."/>
            <person name="Mafra C."/>
            <person name="Olegario M.M."/>
            <person name="Szabo P.J."/>
            <person name="Miranda-Santos I.K."/>
            <person name="Maruyama S.R."/>
        </authorList>
    </citation>
    <scope>NUCLEOTIDE SEQUENCE</scope>
    <source>
        <strain evidence="1">Mato Grasso do Sul</strain>
        <tissue evidence="1">Salivary glands</tissue>
    </source>
</reference>